<name>A0AAD4LNX5_9AGAM</name>
<reference evidence="3" key="1">
    <citation type="submission" date="2022-01" db="EMBL/GenBank/DDBJ databases">
        <title>Comparative genomics reveals a dynamic genome evolution in the ectomycorrhizal milk-cap (Lactarius) mushrooms.</title>
        <authorList>
            <consortium name="DOE Joint Genome Institute"/>
            <person name="Lebreton A."/>
            <person name="Tang N."/>
            <person name="Kuo A."/>
            <person name="LaButti K."/>
            <person name="Drula E."/>
            <person name="Barry K."/>
            <person name="Clum A."/>
            <person name="Lipzen A."/>
            <person name="Mousain D."/>
            <person name="Ng V."/>
            <person name="Wang R."/>
            <person name="Wang X."/>
            <person name="Dai Y."/>
            <person name="Henrissat B."/>
            <person name="Grigoriev I.V."/>
            <person name="Guerin-Laguette A."/>
            <person name="Yu F."/>
            <person name="Martin F.M."/>
        </authorList>
    </citation>
    <scope>NUCLEOTIDE SEQUENCE</scope>
    <source>
        <strain evidence="3">QP</strain>
    </source>
</reference>
<dbReference type="Proteomes" id="UP001201163">
    <property type="component" value="Unassembled WGS sequence"/>
</dbReference>
<gene>
    <name evidence="3" type="ORF">EDB92DRAFT_1941169</name>
</gene>
<feature type="region of interest" description="Disordered" evidence="1">
    <location>
        <begin position="133"/>
        <end position="191"/>
    </location>
</feature>
<evidence type="ECO:0000313" key="3">
    <source>
        <dbReference type="EMBL" id="KAH8999530.1"/>
    </source>
</evidence>
<feature type="transmembrane region" description="Helical" evidence="2">
    <location>
        <begin position="12"/>
        <end position="35"/>
    </location>
</feature>
<keyword evidence="2" id="KW-1133">Transmembrane helix</keyword>
<comment type="caution">
    <text evidence="3">The sequence shown here is derived from an EMBL/GenBank/DDBJ whole genome shotgun (WGS) entry which is preliminary data.</text>
</comment>
<dbReference type="EMBL" id="JAKELL010000004">
    <property type="protein sequence ID" value="KAH8999530.1"/>
    <property type="molecule type" value="Genomic_DNA"/>
</dbReference>
<proteinExistence type="predicted"/>
<organism evidence="3 4">
    <name type="scientific">Lactarius akahatsu</name>
    <dbReference type="NCBI Taxonomy" id="416441"/>
    <lineage>
        <taxon>Eukaryota</taxon>
        <taxon>Fungi</taxon>
        <taxon>Dikarya</taxon>
        <taxon>Basidiomycota</taxon>
        <taxon>Agaricomycotina</taxon>
        <taxon>Agaricomycetes</taxon>
        <taxon>Russulales</taxon>
        <taxon>Russulaceae</taxon>
        <taxon>Lactarius</taxon>
    </lineage>
</organism>
<dbReference type="AlphaFoldDB" id="A0AAD4LNX5"/>
<sequence length="258" mass="28097">MVGNPSESPFLFPFVTGLLIVVVLSVLTFALVIAWRYIHGRRHQPSIAAFPLPAIVEEGRATPGALDFSCRGPSRLGGISPTSGERADEDTGPRLKLTVRRGMDDGSLADVKRLDFSASQQYSIHAITASTAERVEDHAQRTKRSSVPVHLDNSVDTGAEPGRPQSFAFPTPPKIPSPVLPPAPRTPGGRLSLSTVWSQESMWPRERKLEFPMPPLAYMPVPQRVRFSPIVVSGPSSPHSMSSFPRSVAPSDFGDDYY</sequence>
<evidence type="ECO:0000256" key="1">
    <source>
        <dbReference type="SAM" id="MobiDB-lite"/>
    </source>
</evidence>
<accession>A0AAD4LNX5</accession>
<keyword evidence="4" id="KW-1185">Reference proteome</keyword>
<keyword evidence="2" id="KW-0472">Membrane</keyword>
<protein>
    <submittedName>
        <fullName evidence="3">Uncharacterized protein</fullName>
    </submittedName>
</protein>
<evidence type="ECO:0000256" key="2">
    <source>
        <dbReference type="SAM" id="Phobius"/>
    </source>
</evidence>
<evidence type="ECO:0000313" key="4">
    <source>
        <dbReference type="Proteomes" id="UP001201163"/>
    </source>
</evidence>
<feature type="compositionally biased region" description="Pro residues" evidence="1">
    <location>
        <begin position="170"/>
        <end position="185"/>
    </location>
</feature>
<keyword evidence="2" id="KW-0812">Transmembrane</keyword>